<dbReference type="AlphaFoldDB" id="A0A1H9MRU2"/>
<reference evidence="1 2" key="1">
    <citation type="submission" date="2016-10" db="EMBL/GenBank/DDBJ databases">
        <authorList>
            <person name="de Groot N.N."/>
        </authorList>
    </citation>
    <scope>NUCLEOTIDE SEQUENCE [LARGE SCALE GENOMIC DNA]</scope>
    <source>
        <strain evidence="1 2">DSM 378</strain>
    </source>
</reference>
<protein>
    <submittedName>
        <fullName evidence="1">Uncharacterized protein</fullName>
    </submittedName>
</protein>
<accession>A0A1H9MRU2</accession>
<gene>
    <name evidence="1" type="ORF">SAMN04244573_03238</name>
</gene>
<dbReference type="RefSeq" id="WP_090623818.1">
    <property type="nucleotide sequence ID" value="NZ_FOFJ01000036.1"/>
</dbReference>
<sequence>MPEQNKPLATVLSGAATHFTEVSQTALFRELTKKAAMAAGIEALALRIMETGDTVSLERIADLATALTAELDQLAATVQQHKAALEH</sequence>
<name>A0A1H9MRU2_9GAMM</name>
<proteinExistence type="predicted"/>
<dbReference type="EMBL" id="FOFJ01000036">
    <property type="protein sequence ID" value="SER26209.1"/>
    <property type="molecule type" value="Genomic_DNA"/>
</dbReference>
<evidence type="ECO:0000313" key="2">
    <source>
        <dbReference type="Proteomes" id="UP000199267"/>
    </source>
</evidence>
<dbReference type="Proteomes" id="UP000199267">
    <property type="component" value="Unassembled WGS sequence"/>
</dbReference>
<evidence type="ECO:0000313" key="1">
    <source>
        <dbReference type="EMBL" id="SER26209.1"/>
    </source>
</evidence>
<organism evidence="1 2">
    <name type="scientific">Azotobacter beijerinckii</name>
    <dbReference type="NCBI Taxonomy" id="170623"/>
    <lineage>
        <taxon>Bacteria</taxon>
        <taxon>Pseudomonadati</taxon>
        <taxon>Pseudomonadota</taxon>
        <taxon>Gammaproteobacteria</taxon>
        <taxon>Pseudomonadales</taxon>
        <taxon>Pseudomonadaceae</taxon>
        <taxon>Azotobacter</taxon>
    </lineage>
</organism>